<comment type="caution">
    <text evidence="8">The sequence shown here is derived from an EMBL/GenBank/DDBJ whole genome shotgun (WGS) entry which is preliminary data.</text>
</comment>
<evidence type="ECO:0000259" key="7">
    <source>
        <dbReference type="PROSITE" id="PS50048"/>
    </source>
</evidence>
<dbReference type="Gene3D" id="4.10.240.10">
    <property type="entry name" value="Zn(2)-C6 fungal-type DNA-binding domain"/>
    <property type="match status" value="1"/>
</dbReference>
<dbReference type="CDD" id="cd12148">
    <property type="entry name" value="fungal_TF_MHR"/>
    <property type="match status" value="1"/>
</dbReference>
<evidence type="ECO:0000313" key="9">
    <source>
        <dbReference type="Proteomes" id="UP001465976"/>
    </source>
</evidence>
<dbReference type="PANTHER" id="PTHR47338:SF29">
    <property type="entry name" value="ZN(2)-C6 FUNGAL-TYPE DOMAIN-CONTAINING PROTEIN"/>
    <property type="match status" value="1"/>
</dbReference>
<dbReference type="InterPro" id="IPR001138">
    <property type="entry name" value="Zn2Cys6_DnaBD"/>
</dbReference>
<dbReference type="Proteomes" id="UP001465976">
    <property type="component" value="Unassembled WGS sequence"/>
</dbReference>
<comment type="subcellular location">
    <subcellularLocation>
        <location evidence="1">Nucleus</location>
    </subcellularLocation>
</comment>
<evidence type="ECO:0000313" key="8">
    <source>
        <dbReference type="EMBL" id="KAL0579334.1"/>
    </source>
</evidence>
<reference evidence="8 9" key="1">
    <citation type="submission" date="2024-02" db="EMBL/GenBank/DDBJ databases">
        <title>A draft genome for the cacao thread blight pathogen Marasmius crinis-equi.</title>
        <authorList>
            <person name="Cohen S.P."/>
            <person name="Baruah I.K."/>
            <person name="Amoako-Attah I."/>
            <person name="Bukari Y."/>
            <person name="Meinhardt L.W."/>
            <person name="Bailey B.A."/>
        </authorList>
    </citation>
    <scope>NUCLEOTIDE SEQUENCE [LARGE SCALE GENOMIC DNA]</scope>
    <source>
        <strain evidence="8 9">GH-76</strain>
    </source>
</reference>
<protein>
    <recommendedName>
        <fullName evidence="7">Zn(2)-C6 fungal-type domain-containing protein</fullName>
    </recommendedName>
</protein>
<sequence>MTGQISTSTSGAEKTVRKFIFKQPIQQLRRGKACLCCRLHKIKCDAVKPVCGPCVRAPKEDECSYTDHPTRTKILEQSVARLQARVRELEGSGSSNSNSSSEGELVEPVDISQTMAVPPYPSNFGSSDSLFIPSTEGSQDLFSAGFDAISLEILPEPSSSVIETLLDTFLPNSTHFGFFLHLERFRASALLPLPFGDPGRPAPALLSVTYLWGIHLSQDALYKSYESIFLQRALNNISTEADYSRIIHTIQAQVLIAVYFFRTNRFLEADIHINSAISLCLSSGLHKLRSCRPFTPTVLGVFGGREAYLTAPQDLIEEGERISAFWTVFSIHRNLGVALGMASGSFGILEDPDTQIDTPWPMGMEDYERGSYIPDITGFRTIEGFLRMENIETYSNTPSYFKGVVLLQKAFCLCRRFRAGLASSELDSFTANCNTLERSISQFQATLPPIDDGSSNNTGSDGSPSQSSSFNAEQHERLAMTYALTVCAYLKIQTIFFHCGSLQARTRALSVAHSIIQLVRDNLNPGSVYLNPILGTICLVACQTFADDLERLRSKGQGEALGLGLQGLMSVSVAQEQDKIGLETTIQAALSEGFKTMSLLSVKCPLAGMEALTGVSEYQFKKFQEVYKYTGAHEYCHPGQYSATVPNL</sequence>
<evidence type="ECO:0000256" key="5">
    <source>
        <dbReference type="ARBA" id="ARBA00023242"/>
    </source>
</evidence>
<evidence type="ECO:0000256" key="1">
    <source>
        <dbReference type="ARBA" id="ARBA00004123"/>
    </source>
</evidence>
<feature type="region of interest" description="Disordered" evidence="6">
    <location>
        <begin position="87"/>
        <end position="107"/>
    </location>
</feature>
<dbReference type="Pfam" id="PF00172">
    <property type="entry name" value="Zn_clus"/>
    <property type="match status" value="1"/>
</dbReference>
<dbReference type="InterPro" id="IPR036864">
    <property type="entry name" value="Zn2-C6_fun-type_DNA-bd_sf"/>
</dbReference>
<feature type="domain" description="Zn(2)-C6 fungal-type" evidence="7">
    <location>
        <begin position="33"/>
        <end position="65"/>
    </location>
</feature>
<feature type="region of interest" description="Disordered" evidence="6">
    <location>
        <begin position="451"/>
        <end position="470"/>
    </location>
</feature>
<gene>
    <name evidence="8" type="ORF">V5O48_002667</name>
</gene>
<dbReference type="SUPFAM" id="SSF57701">
    <property type="entry name" value="Zn2/Cys6 DNA-binding domain"/>
    <property type="match status" value="1"/>
</dbReference>
<name>A0ABR3FUZ5_9AGAR</name>
<dbReference type="CDD" id="cd00067">
    <property type="entry name" value="GAL4"/>
    <property type="match status" value="1"/>
</dbReference>
<evidence type="ECO:0000256" key="4">
    <source>
        <dbReference type="ARBA" id="ARBA00023163"/>
    </source>
</evidence>
<feature type="compositionally biased region" description="Low complexity" evidence="6">
    <location>
        <begin position="91"/>
        <end position="103"/>
    </location>
</feature>
<keyword evidence="5" id="KW-0539">Nucleus</keyword>
<feature type="compositionally biased region" description="Low complexity" evidence="6">
    <location>
        <begin position="451"/>
        <end position="469"/>
    </location>
</feature>
<keyword evidence="4" id="KW-0804">Transcription</keyword>
<dbReference type="EMBL" id="JBAHYK010000063">
    <property type="protein sequence ID" value="KAL0579334.1"/>
    <property type="molecule type" value="Genomic_DNA"/>
</dbReference>
<organism evidence="8 9">
    <name type="scientific">Marasmius crinis-equi</name>
    <dbReference type="NCBI Taxonomy" id="585013"/>
    <lineage>
        <taxon>Eukaryota</taxon>
        <taxon>Fungi</taxon>
        <taxon>Dikarya</taxon>
        <taxon>Basidiomycota</taxon>
        <taxon>Agaricomycotina</taxon>
        <taxon>Agaricomycetes</taxon>
        <taxon>Agaricomycetidae</taxon>
        <taxon>Agaricales</taxon>
        <taxon>Marasmiineae</taxon>
        <taxon>Marasmiaceae</taxon>
        <taxon>Marasmius</taxon>
    </lineage>
</organism>
<evidence type="ECO:0000256" key="2">
    <source>
        <dbReference type="ARBA" id="ARBA00022723"/>
    </source>
</evidence>
<dbReference type="InterPro" id="IPR050815">
    <property type="entry name" value="TF_fung"/>
</dbReference>
<dbReference type="PROSITE" id="PS50048">
    <property type="entry name" value="ZN2_CY6_FUNGAL_2"/>
    <property type="match status" value="1"/>
</dbReference>
<dbReference type="PROSITE" id="PS00463">
    <property type="entry name" value="ZN2_CY6_FUNGAL_1"/>
    <property type="match status" value="1"/>
</dbReference>
<dbReference type="PANTHER" id="PTHR47338">
    <property type="entry name" value="ZN(II)2CYS6 TRANSCRIPTION FACTOR (EUROFUNG)-RELATED"/>
    <property type="match status" value="1"/>
</dbReference>
<accession>A0ABR3FUZ5</accession>
<keyword evidence="9" id="KW-1185">Reference proteome</keyword>
<proteinExistence type="predicted"/>
<evidence type="ECO:0000256" key="6">
    <source>
        <dbReference type="SAM" id="MobiDB-lite"/>
    </source>
</evidence>
<dbReference type="SMART" id="SM00066">
    <property type="entry name" value="GAL4"/>
    <property type="match status" value="1"/>
</dbReference>
<evidence type="ECO:0000256" key="3">
    <source>
        <dbReference type="ARBA" id="ARBA00023015"/>
    </source>
</evidence>
<keyword evidence="2" id="KW-0479">Metal-binding</keyword>
<keyword evidence="3" id="KW-0805">Transcription regulation</keyword>